<accession>A0ABY9YNZ8</accession>
<keyword evidence="1" id="KW-0472">Membrane</keyword>
<evidence type="ECO:0000313" key="2">
    <source>
        <dbReference type="EMBL" id="WNH52443.1"/>
    </source>
</evidence>
<reference evidence="2 3" key="1">
    <citation type="submission" date="2022-12" db="EMBL/GenBank/DDBJ databases">
        <title>Two new species, Stenotrophomonas aracearum and Stenotrophomonas oahuensis, isolated from Anthurium (Araceae family) in Hawaii.</title>
        <authorList>
            <person name="Chunag S.C."/>
            <person name="Dobhal S."/>
            <person name="Alvarez A."/>
            <person name="Arif M."/>
        </authorList>
    </citation>
    <scope>NUCLEOTIDE SEQUENCE [LARGE SCALE GENOMIC DNA]</scope>
    <source>
        <strain evidence="2 3">A5586</strain>
    </source>
</reference>
<gene>
    <name evidence="2" type="ORF">PDM29_19325</name>
</gene>
<feature type="transmembrane region" description="Helical" evidence="1">
    <location>
        <begin position="12"/>
        <end position="39"/>
    </location>
</feature>
<dbReference type="EMBL" id="CP115541">
    <property type="protein sequence ID" value="WNH52443.1"/>
    <property type="molecule type" value="Genomic_DNA"/>
</dbReference>
<sequence length="44" mass="4746">MRIIVGICAALLWATMYVAATVLPLALAVYVVVLVLRWMGVITA</sequence>
<proteinExistence type="predicted"/>
<evidence type="ECO:0000313" key="3">
    <source>
        <dbReference type="Proteomes" id="UP001302072"/>
    </source>
</evidence>
<keyword evidence="3" id="KW-1185">Reference proteome</keyword>
<dbReference type="RefSeq" id="WP_311191642.1">
    <property type="nucleotide sequence ID" value="NZ_CP115541.1"/>
</dbReference>
<dbReference type="Proteomes" id="UP001302072">
    <property type="component" value="Chromosome"/>
</dbReference>
<evidence type="ECO:0000256" key="1">
    <source>
        <dbReference type="SAM" id="Phobius"/>
    </source>
</evidence>
<organism evidence="2 3">
    <name type="scientific">Stenotrophomonas oahuensis</name>
    <dbReference type="NCBI Taxonomy" id="3003271"/>
    <lineage>
        <taxon>Bacteria</taxon>
        <taxon>Pseudomonadati</taxon>
        <taxon>Pseudomonadota</taxon>
        <taxon>Gammaproteobacteria</taxon>
        <taxon>Lysobacterales</taxon>
        <taxon>Lysobacteraceae</taxon>
        <taxon>Stenotrophomonas</taxon>
    </lineage>
</organism>
<keyword evidence="1" id="KW-1133">Transmembrane helix</keyword>
<keyword evidence="1" id="KW-0812">Transmembrane</keyword>
<name>A0ABY9YNZ8_9GAMM</name>
<protein>
    <submittedName>
        <fullName evidence="2">Uncharacterized protein</fullName>
    </submittedName>
</protein>